<gene>
    <name evidence="1" type="ordered locus">AMIS_44380</name>
</gene>
<accession>I0H9H1</accession>
<dbReference type="AlphaFoldDB" id="I0H9H1"/>
<dbReference type="Proteomes" id="UP000007882">
    <property type="component" value="Chromosome"/>
</dbReference>
<dbReference type="KEGG" id="ams:AMIS_44380"/>
<organism evidence="1 2">
    <name type="scientific">Actinoplanes missouriensis (strain ATCC 14538 / DSM 43046 / CBS 188.64 / JCM 3121 / NBRC 102363 / NCIMB 12654 / NRRL B-3342 / UNCC 431)</name>
    <dbReference type="NCBI Taxonomy" id="512565"/>
    <lineage>
        <taxon>Bacteria</taxon>
        <taxon>Bacillati</taxon>
        <taxon>Actinomycetota</taxon>
        <taxon>Actinomycetes</taxon>
        <taxon>Micromonosporales</taxon>
        <taxon>Micromonosporaceae</taxon>
        <taxon>Actinoplanes</taxon>
    </lineage>
</organism>
<keyword evidence="2" id="KW-1185">Reference proteome</keyword>
<dbReference type="HOGENOM" id="CLU_1674181_0_0_11"/>
<name>I0H9H1_ACTM4</name>
<dbReference type="EMBL" id="AP012319">
    <property type="protein sequence ID" value="BAL89658.1"/>
    <property type="molecule type" value="Genomic_DNA"/>
</dbReference>
<evidence type="ECO:0000313" key="1">
    <source>
        <dbReference type="EMBL" id="BAL89658.1"/>
    </source>
</evidence>
<dbReference type="Gene3D" id="2.170.16.10">
    <property type="entry name" value="Hedgehog/Intein (Hint) domain"/>
    <property type="match status" value="1"/>
</dbReference>
<evidence type="ECO:0000313" key="2">
    <source>
        <dbReference type="Proteomes" id="UP000007882"/>
    </source>
</evidence>
<sequence length="157" mass="17463">MLQVQMSPQQWLRTSAGTHVQISAIGHHTANTRVHNLTVADLHTYYVLAGSRPVLVHNSDPCKTAVLGVRAAGEQLAAELRSANPGRVVETYNDRSLRAIPRGESHPPWIGKVRDAVYDTRNYDLAISLDGLKRYGNTPSEIWQSKELDLTNFDSFD</sequence>
<protein>
    <recommendedName>
        <fullName evidence="3">Intein C-terminal splicing domain-containing protein</fullName>
    </recommendedName>
</protein>
<dbReference type="STRING" id="512565.AMIS_44380"/>
<dbReference type="OrthoDB" id="3298885at2"/>
<evidence type="ECO:0008006" key="3">
    <source>
        <dbReference type="Google" id="ProtNLM"/>
    </source>
</evidence>
<dbReference type="eggNOG" id="COG3209">
    <property type="taxonomic scope" value="Bacteria"/>
</dbReference>
<proteinExistence type="predicted"/>
<reference evidence="1 2" key="1">
    <citation type="submission" date="2012-02" db="EMBL/GenBank/DDBJ databases">
        <title>Complete genome sequence of Actinoplanes missouriensis 431 (= NBRC 102363).</title>
        <authorList>
            <person name="Ohnishi Y."/>
            <person name="Ishikawa J."/>
            <person name="Sekine M."/>
            <person name="Hosoyama A."/>
            <person name="Harada T."/>
            <person name="Narita H."/>
            <person name="Hata T."/>
            <person name="Konno Y."/>
            <person name="Tutikane K."/>
            <person name="Fujita N."/>
            <person name="Horinouchi S."/>
            <person name="Hayakawa M."/>
        </authorList>
    </citation>
    <scope>NUCLEOTIDE SEQUENCE [LARGE SCALE GENOMIC DNA]</scope>
    <source>
        <strain evidence="2">ATCC 14538 / DSM 43046 / CBS 188.64 / JCM 3121 / NBRC 102363 / NCIMB 12654 / NRRL B-3342 / UNCC 431</strain>
    </source>
</reference>
<dbReference type="RefSeq" id="WP_014444552.1">
    <property type="nucleotide sequence ID" value="NC_017093.1"/>
</dbReference>